<evidence type="ECO:0000313" key="7">
    <source>
        <dbReference type="Proteomes" id="UP000712713"/>
    </source>
</evidence>
<sequence length="184" mass="18929">MTSPNRGPAAAADNRAALLAAARTLFSEQGYAVPLSLIAKAAGVGQGTLYRHFPSREALGAAVLEDTMATLARLADDGDPAAFHRLWGHIIATLADSVGFLDAVLGPRGELGEWVPSDDLASLLATPLTRAQAAGTVDGGITVNDLMLVLTMVHGATQRVSEPGARRIAANRALELIGGGLQPS</sequence>
<evidence type="ECO:0000256" key="2">
    <source>
        <dbReference type="ARBA" id="ARBA00023125"/>
    </source>
</evidence>
<evidence type="ECO:0000259" key="5">
    <source>
        <dbReference type="PROSITE" id="PS50977"/>
    </source>
</evidence>
<keyword evidence="1" id="KW-0805">Transcription regulation</keyword>
<dbReference type="Pfam" id="PF00440">
    <property type="entry name" value="TetR_N"/>
    <property type="match status" value="1"/>
</dbReference>
<accession>A0A921JR66</accession>
<dbReference type="InterPro" id="IPR050109">
    <property type="entry name" value="HTH-type_TetR-like_transc_reg"/>
</dbReference>
<evidence type="ECO:0000313" key="6">
    <source>
        <dbReference type="EMBL" id="HJE51772.1"/>
    </source>
</evidence>
<protein>
    <submittedName>
        <fullName evidence="6">TetR/AcrR family transcriptional regulator</fullName>
    </submittedName>
</protein>
<organism evidence="6 7">
    <name type="scientific">Tessaracoccus flavescens</name>
    <dbReference type="NCBI Taxonomy" id="399497"/>
    <lineage>
        <taxon>Bacteria</taxon>
        <taxon>Bacillati</taxon>
        <taxon>Actinomycetota</taxon>
        <taxon>Actinomycetes</taxon>
        <taxon>Propionibacteriales</taxon>
        <taxon>Propionibacteriaceae</taxon>
        <taxon>Tessaracoccus</taxon>
    </lineage>
</organism>
<dbReference type="SUPFAM" id="SSF46689">
    <property type="entry name" value="Homeodomain-like"/>
    <property type="match status" value="1"/>
</dbReference>
<keyword evidence="2 4" id="KW-0238">DNA-binding</keyword>
<name>A0A921JR66_9ACTN</name>
<proteinExistence type="predicted"/>
<feature type="domain" description="HTH tetR-type" evidence="5">
    <location>
        <begin position="12"/>
        <end position="71"/>
    </location>
</feature>
<evidence type="ECO:0000256" key="4">
    <source>
        <dbReference type="PROSITE-ProRule" id="PRU00335"/>
    </source>
</evidence>
<gene>
    <name evidence="6" type="ORF">K8V15_07320</name>
</gene>
<dbReference type="EMBL" id="DYZF01000184">
    <property type="protein sequence ID" value="HJE51772.1"/>
    <property type="molecule type" value="Genomic_DNA"/>
</dbReference>
<dbReference type="InterPro" id="IPR001647">
    <property type="entry name" value="HTH_TetR"/>
</dbReference>
<feature type="DNA-binding region" description="H-T-H motif" evidence="4">
    <location>
        <begin position="34"/>
        <end position="53"/>
    </location>
</feature>
<dbReference type="PROSITE" id="PS50977">
    <property type="entry name" value="HTH_TETR_2"/>
    <property type="match status" value="1"/>
</dbReference>
<dbReference type="GO" id="GO:0000976">
    <property type="term" value="F:transcription cis-regulatory region binding"/>
    <property type="evidence" value="ECO:0007669"/>
    <property type="project" value="TreeGrafter"/>
</dbReference>
<reference evidence="6" key="2">
    <citation type="submission" date="2021-09" db="EMBL/GenBank/DDBJ databases">
        <authorList>
            <person name="Gilroy R."/>
        </authorList>
    </citation>
    <scope>NUCLEOTIDE SEQUENCE</scope>
    <source>
        <strain evidence="6">ChiGjej3B3-7470</strain>
    </source>
</reference>
<evidence type="ECO:0000256" key="3">
    <source>
        <dbReference type="ARBA" id="ARBA00023163"/>
    </source>
</evidence>
<dbReference type="AlphaFoldDB" id="A0A921JR66"/>
<evidence type="ECO:0000256" key="1">
    <source>
        <dbReference type="ARBA" id="ARBA00023015"/>
    </source>
</evidence>
<comment type="caution">
    <text evidence="6">The sequence shown here is derived from an EMBL/GenBank/DDBJ whole genome shotgun (WGS) entry which is preliminary data.</text>
</comment>
<dbReference type="InterPro" id="IPR009057">
    <property type="entry name" value="Homeodomain-like_sf"/>
</dbReference>
<dbReference type="PANTHER" id="PTHR30055:SF234">
    <property type="entry name" value="HTH-TYPE TRANSCRIPTIONAL REGULATOR BETI"/>
    <property type="match status" value="1"/>
</dbReference>
<reference evidence="6" key="1">
    <citation type="journal article" date="2021" name="PeerJ">
        <title>Extensive microbial diversity within the chicken gut microbiome revealed by metagenomics and culture.</title>
        <authorList>
            <person name="Gilroy R."/>
            <person name="Ravi A."/>
            <person name="Getino M."/>
            <person name="Pursley I."/>
            <person name="Horton D.L."/>
            <person name="Alikhan N.F."/>
            <person name="Baker D."/>
            <person name="Gharbi K."/>
            <person name="Hall N."/>
            <person name="Watson M."/>
            <person name="Adriaenssens E.M."/>
            <person name="Foster-Nyarko E."/>
            <person name="Jarju S."/>
            <person name="Secka A."/>
            <person name="Antonio M."/>
            <person name="Oren A."/>
            <person name="Chaudhuri R.R."/>
            <person name="La Ragione R."/>
            <person name="Hildebrand F."/>
            <person name="Pallen M.J."/>
        </authorList>
    </citation>
    <scope>NUCLEOTIDE SEQUENCE</scope>
    <source>
        <strain evidence="6">ChiGjej3B3-7470</strain>
    </source>
</reference>
<keyword evidence="3" id="KW-0804">Transcription</keyword>
<dbReference type="PANTHER" id="PTHR30055">
    <property type="entry name" value="HTH-TYPE TRANSCRIPTIONAL REGULATOR RUTR"/>
    <property type="match status" value="1"/>
</dbReference>
<dbReference type="PRINTS" id="PR00455">
    <property type="entry name" value="HTHTETR"/>
</dbReference>
<dbReference type="Gene3D" id="1.10.357.10">
    <property type="entry name" value="Tetracycline Repressor, domain 2"/>
    <property type="match status" value="1"/>
</dbReference>
<dbReference type="Proteomes" id="UP000712713">
    <property type="component" value="Unassembled WGS sequence"/>
</dbReference>
<dbReference type="GO" id="GO:0003700">
    <property type="term" value="F:DNA-binding transcription factor activity"/>
    <property type="evidence" value="ECO:0007669"/>
    <property type="project" value="TreeGrafter"/>
</dbReference>